<dbReference type="PANTHER" id="PTHR11941">
    <property type="entry name" value="ENOYL-COA HYDRATASE-RELATED"/>
    <property type="match status" value="1"/>
</dbReference>
<dbReference type="SUPFAM" id="SSF52096">
    <property type="entry name" value="ClpP/crotonase"/>
    <property type="match status" value="1"/>
</dbReference>
<dbReference type="CDD" id="cd06558">
    <property type="entry name" value="crotonase-like"/>
    <property type="match status" value="1"/>
</dbReference>
<evidence type="ECO:0000256" key="1">
    <source>
        <dbReference type="ARBA" id="ARBA00023239"/>
    </source>
</evidence>
<name>A0A0F9UHH7_9ZZZZ</name>
<dbReference type="Pfam" id="PF00378">
    <property type="entry name" value="ECH_1"/>
    <property type="match status" value="1"/>
</dbReference>
<comment type="caution">
    <text evidence="2">The sequence shown here is derived from an EMBL/GenBank/DDBJ whole genome shotgun (WGS) entry which is preliminary data.</text>
</comment>
<proteinExistence type="predicted"/>
<dbReference type="AlphaFoldDB" id="A0A0F9UHH7"/>
<dbReference type="InterPro" id="IPR014748">
    <property type="entry name" value="Enoyl-CoA_hydra_C"/>
</dbReference>
<reference evidence="2" key="1">
    <citation type="journal article" date="2015" name="Nature">
        <title>Complex archaea that bridge the gap between prokaryotes and eukaryotes.</title>
        <authorList>
            <person name="Spang A."/>
            <person name="Saw J.H."/>
            <person name="Jorgensen S.L."/>
            <person name="Zaremba-Niedzwiedzka K."/>
            <person name="Martijn J."/>
            <person name="Lind A.E."/>
            <person name="van Eijk R."/>
            <person name="Schleper C."/>
            <person name="Guy L."/>
            <person name="Ettema T.J."/>
        </authorList>
    </citation>
    <scope>NUCLEOTIDE SEQUENCE</scope>
</reference>
<protein>
    <recommendedName>
        <fullName evidence="3">Enoyl-CoA hydratase</fullName>
    </recommendedName>
</protein>
<dbReference type="Gene3D" id="3.90.226.10">
    <property type="entry name" value="2-enoyl-CoA Hydratase, Chain A, domain 1"/>
    <property type="match status" value="1"/>
</dbReference>
<dbReference type="InterPro" id="IPR029045">
    <property type="entry name" value="ClpP/crotonase-like_dom_sf"/>
</dbReference>
<sequence length="227" mass="25098">MTGEGRAFSAGLDLKDMSSLASNELYKKDPRFRYLKTEDPIKVSLILQRRITQIMIKLRKIPQPVIAAVKGPAYGGGLALSLAADIRIAGESSIFCNDFIKIGVSGADCGSTYWLPRVIGFSDAAEIIYTGKNVDAKEAERIRLVSRVVPDNTILDEALKIANNMLAKSVLGLRLTKEALNINIDAPSLESAIELENRTQNVCSQSKDTMEASRAFFEKREPKFDRW</sequence>
<evidence type="ECO:0008006" key="3">
    <source>
        <dbReference type="Google" id="ProtNLM"/>
    </source>
</evidence>
<evidence type="ECO:0000313" key="2">
    <source>
        <dbReference type="EMBL" id="KKN53053.1"/>
    </source>
</evidence>
<organism evidence="2">
    <name type="scientific">marine sediment metagenome</name>
    <dbReference type="NCBI Taxonomy" id="412755"/>
    <lineage>
        <taxon>unclassified sequences</taxon>
        <taxon>metagenomes</taxon>
        <taxon>ecological metagenomes</taxon>
    </lineage>
</organism>
<dbReference type="GO" id="GO:0006635">
    <property type="term" value="P:fatty acid beta-oxidation"/>
    <property type="evidence" value="ECO:0007669"/>
    <property type="project" value="TreeGrafter"/>
</dbReference>
<dbReference type="EMBL" id="LAZR01000991">
    <property type="protein sequence ID" value="KKN53053.1"/>
    <property type="molecule type" value="Genomic_DNA"/>
</dbReference>
<accession>A0A0F9UHH7</accession>
<keyword evidence="1" id="KW-0456">Lyase</keyword>
<dbReference type="PANTHER" id="PTHR11941:SF130">
    <property type="entry name" value="ENOYL-COA HYDRATASE ECHA12-RELATED"/>
    <property type="match status" value="1"/>
</dbReference>
<dbReference type="GO" id="GO:0016829">
    <property type="term" value="F:lyase activity"/>
    <property type="evidence" value="ECO:0007669"/>
    <property type="project" value="UniProtKB-KW"/>
</dbReference>
<dbReference type="InterPro" id="IPR001753">
    <property type="entry name" value="Enoyl-CoA_hydra/iso"/>
</dbReference>
<dbReference type="Gene3D" id="1.10.12.10">
    <property type="entry name" value="Lyase 2-enoyl-coa Hydratase, Chain A, domain 2"/>
    <property type="match status" value="1"/>
</dbReference>
<gene>
    <name evidence="2" type="ORF">LCGC14_0606420</name>
</gene>